<sequence length="116" mass="13295">MATETPSISIHLTFFIDPAKGDEFLAALRPVFEAVTAEPKNIFFEVYTSPDKPGVFKFVENWNATVDWMLTVQLAKDYYKAAFAVVDAIQVKDREYEIWTRMSGTEWVFVGKEMLS</sequence>
<reference evidence="2" key="1">
    <citation type="journal article" date="2020" name="Stud. Mycol.">
        <title>101 Dothideomycetes genomes: a test case for predicting lifestyles and emergence of pathogens.</title>
        <authorList>
            <person name="Haridas S."/>
            <person name="Albert R."/>
            <person name="Binder M."/>
            <person name="Bloem J."/>
            <person name="Labutti K."/>
            <person name="Salamov A."/>
            <person name="Andreopoulos B."/>
            <person name="Baker S."/>
            <person name="Barry K."/>
            <person name="Bills G."/>
            <person name="Bluhm B."/>
            <person name="Cannon C."/>
            <person name="Castanera R."/>
            <person name="Culley D."/>
            <person name="Daum C."/>
            <person name="Ezra D."/>
            <person name="Gonzalez J."/>
            <person name="Henrissat B."/>
            <person name="Kuo A."/>
            <person name="Liang C."/>
            <person name="Lipzen A."/>
            <person name="Lutzoni F."/>
            <person name="Magnuson J."/>
            <person name="Mondo S."/>
            <person name="Nolan M."/>
            <person name="Ohm R."/>
            <person name="Pangilinan J."/>
            <person name="Park H.-J."/>
            <person name="Ramirez L."/>
            <person name="Alfaro M."/>
            <person name="Sun H."/>
            <person name="Tritt A."/>
            <person name="Yoshinaga Y."/>
            <person name="Zwiers L.-H."/>
            <person name="Turgeon B."/>
            <person name="Goodwin S."/>
            <person name="Spatafora J."/>
            <person name="Crous P."/>
            <person name="Grigoriev I."/>
        </authorList>
    </citation>
    <scope>NUCLEOTIDE SEQUENCE</scope>
    <source>
        <strain evidence="2">CBS 473.64</strain>
    </source>
</reference>
<dbReference type="InterPro" id="IPR007138">
    <property type="entry name" value="ABM_dom"/>
</dbReference>
<dbReference type="Pfam" id="PF03992">
    <property type="entry name" value="ABM"/>
    <property type="match status" value="1"/>
</dbReference>
<dbReference type="OrthoDB" id="4126315at2759"/>
<dbReference type="InterPro" id="IPR011008">
    <property type="entry name" value="Dimeric_a/b-barrel"/>
</dbReference>
<feature type="domain" description="ABM" evidence="1">
    <location>
        <begin position="8"/>
        <end position="98"/>
    </location>
</feature>
<dbReference type="Gene3D" id="3.30.70.100">
    <property type="match status" value="1"/>
</dbReference>
<gene>
    <name evidence="2" type="ORF">P280DRAFT_456375</name>
</gene>
<organism evidence="2 3">
    <name type="scientific">Massarina eburnea CBS 473.64</name>
    <dbReference type="NCBI Taxonomy" id="1395130"/>
    <lineage>
        <taxon>Eukaryota</taxon>
        <taxon>Fungi</taxon>
        <taxon>Dikarya</taxon>
        <taxon>Ascomycota</taxon>
        <taxon>Pezizomycotina</taxon>
        <taxon>Dothideomycetes</taxon>
        <taxon>Pleosporomycetidae</taxon>
        <taxon>Pleosporales</taxon>
        <taxon>Massarineae</taxon>
        <taxon>Massarinaceae</taxon>
        <taxon>Massarina</taxon>
    </lineage>
</organism>
<evidence type="ECO:0000259" key="1">
    <source>
        <dbReference type="PROSITE" id="PS51725"/>
    </source>
</evidence>
<accession>A0A6A6RW07</accession>
<protein>
    <recommendedName>
        <fullName evidence="1">ABM domain-containing protein</fullName>
    </recommendedName>
</protein>
<evidence type="ECO:0000313" key="3">
    <source>
        <dbReference type="Proteomes" id="UP000799753"/>
    </source>
</evidence>
<proteinExistence type="predicted"/>
<dbReference type="PROSITE" id="PS51725">
    <property type="entry name" value="ABM"/>
    <property type="match status" value="1"/>
</dbReference>
<name>A0A6A6RW07_9PLEO</name>
<dbReference type="EMBL" id="MU006790">
    <property type="protein sequence ID" value="KAF2638398.1"/>
    <property type="molecule type" value="Genomic_DNA"/>
</dbReference>
<dbReference type="Proteomes" id="UP000799753">
    <property type="component" value="Unassembled WGS sequence"/>
</dbReference>
<evidence type="ECO:0000313" key="2">
    <source>
        <dbReference type="EMBL" id="KAF2638398.1"/>
    </source>
</evidence>
<dbReference type="SUPFAM" id="SSF54909">
    <property type="entry name" value="Dimeric alpha+beta barrel"/>
    <property type="match status" value="1"/>
</dbReference>
<dbReference type="AlphaFoldDB" id="A0A6A6RW07"/>
<keyword evidence="3" id="KW-1185">Reference proteome</keyword>